<dbReference type="PhylomeDB" id="D0G909"/>
<dbReference type="OrthoDB" id="5909645at2759"/>
<feature type="domain" description="Sdz-33 F-box" evidence="1">
    <location>
        <begin position="195"/>
        <end position="248"/>
    </location>
</feature>
<organism evidence="2 3">
    <name type="scientific">Caenorhabditis elegans</name>
    <dbReference type="NCBI Taxonomy" id="6239"/>
    <lineage>
        <taxon>Eukaryota</taxon>
        <taxon>Metazoa</taxon>
        <taxon>Ecdysozoa</taxon>
        <taxon>Nematoda</taxon>
        <taxon>Chromadorea</taxon>
        <taxon>Rhabditida</taxon>
        <taxon>Rhabditina</taxon>
        <taxon>Rhabditomorpha</taxon>
        <taxon>Rhabditoidea</taxon>
        <taxon>Rhabditidae</taxon>
        <taxon>Peloderinae</taxon>
        <taxon>Caenorhabditis</taxon>
    </lineage>
</organism>
<dbReference type="InParanoid" id="D0G909"/>
<dbReference type="InterPro" id="IPR053222">
    <property type="entry name" value="Zygotic_Embryogenesis-Asso"/>
</dbReference>
<dbReference type="Bgee" id="WBGene00021204">
    <property type="expression patterns" value="Expressed in pharyngeal muscle cell (C elegans) and 3 other cell types or tissues"/>
</dbReference>
<accession>D0G909</accession>
<dbReference type="STRING" id="6239.Y17G9B.7a.1"/>
<dbReference type="FunCoup" id="D0G909">
    <property type="interactions" value="245"/>
</dbReference>
<dbReference type="GeneID" id="189469"/>
<dbReference type="WormBase" id="Y17G9B.7a">
    <property type="protein sequence ID" value="CE44188"/>
    <property type="gene ID" value="WBGene00021204"/>
    <property type="gene designation" value="fbxb-77"/>
</dbReference>
<dbReference type="RefSeq" id="NP_500634.2">
    <property type="nucleotide sequence ID" value="NM_068233.6"/>
</dbReference>
<dbReference type="InterPro" id="IPR012885">
    <property type="entry name" value="F-box_Sdz-33"/>
</dbReference>
<evidence type="ECO:0000313" key="4">
    <source>
        <dbReference type="WormBase" id="Y17G9B.7a"/>
    </source>
</evidence>
<keyword evidence="3" id="KW-1185">Reference proteome</keyword>
<sequence length="339" mass="39251">MDDYVPIPFTLLKLPQKSIDVVLRRMCIEALVELSFTSKAAMQQTKHLGIKTERFIIAINSNEILIDVSGCRDFRFYTFECSTPSHHTVQKPIRVHVGFRGERWETPFFGVRQFLNHLMEIFHQTKLDSLHISTADPECSNELKGMEFGWLSMMSMTSDNNSSQDEDALRQFSGKTDSICLNRNPFSIEPSKQMQMILTRNMNVVSTKCDLNDVFVTNARSFTAFLKIEDVNIFLKHWMHRSDRKLKSAWFDLDAFRWDVEDVLEPLFKASTGFSMGPQSDSRTLISTYSQQSFQQFSFEYCYHSNTPSLVSLFFSHLQPFLAIFSHFQPFSAYTGFST</sequence>
<gene>
    <name evidence="2 4" type="primary">fbxb-77</name>
    <name evidence="2" type="ORF">CELE_Y17G9B.7</name>
    <name evidence="4" type="ORF">Y17G9B.7</name>
</gene>
<dbReference type="PaxDb" id="6239-Y17G9B.7a"/>
<reference evidence="2 3" key="1">
    <citation type="journal article" date="1998" name="Science">
        <title>Genome sequence of the nematode C. elegans: a platform for investigating biology.</title>
        <authorList>
            <consortium name="The C. elegans sequencing consortium"/>
            <person name="Sulson J.E."/>
            <person name="Waterston R."/>
        </authorList>
    </citation>
    <scope>NUCLEOTIDE SEQUENCE [LARGE SCALE GENOMIC DNA]</scope>
    <source>
        <strain evidence="2 3">Bristol N2</strain>
    </source>
</reference>
<dbReference type="HOGENOM" id="CLU_028840_1_1_1"/>
<dbReference type="AGR" id="WB:WBGene00021204"/>
<protein>
    <submittedName>
        <fullName evidence="2">F-box associated domain-containing protein</fullName>
    </submittedName>
</protein>
<dbReference type="Pfam" id="PF07735">
    <property type="entry name" value="FBA_2"/>
    <property type="match status" value="1"/>
</dbReference>
<dbReference type="PANTHER" id="PTHR22899:SF0">
    <property type="entry name" value="F-BOX ASSOCIATED DOMAIN-CONTAINING PROTEIN-RELATED"/>
    <property type="match status" value="1"/>
</dbReference>
<proteinExistence type="predicted"/>
<name>D0G909_CAEEL</name>
<dbReference type="Proteomes" id="UP000001940">
    <property type="component" value="Chromosome IV"/>
</dbReference>
<dbReference type="CTD" id="189469"/>
<dbReference type="ExpressionAtlas" id="D0G909">
    <property type="expression patterns" value="baseline and differential"/>
</dbReference>
<dbReference type="EMBL" id="BX284604">
    <property type="protein sequence ID" value="CCD68720.1"/>
    <property type="molecule type" value="Genomic_DNA"/>
</dbReference>
<dbReference type="AlphaFoldDB" id="D0G909"/>
<evidence type="ECO:0000313" key="2">
    <source>
        <dbReference type="EMBL" id="CCD68720.1"/>
    </source>
</evidence>
<evidence type="ECO:0000313" key="3">
    <source>
        <dbReference type="Proteomes" id="UP000001940"/>
    </source>
</evidence>
<dbReference type="PANTHER" id="PTHR22899">
    <property type="entry name" value="CYCLIN-RELATED F-BOX FAMILY"/>
    <property type="match status" value="1"/>
</dbReference>
<evidence type="ECO:0000259" key="1">
    <source>
        <dbReference type="Pfam" id="PF07735"/>
    </source>
</evidence>